<accession>A0ABS7TMD5</accession>
<reference evidence="1" key="1">
    <citation type="submission" date="2021-08" db="EMBL/GenBank/DDBJ databases">
        <authorList>
            <person name="Stevens D.C."/>
        </authorList>
    </citation>
    <scope>NUCLEOTIDE SEQUENCE</scope>
    <source>
        <strain evidence="1">DSM 53165</strain>
    </source>
</reference>
<dbReference type="RefSeq" id="WP_224191158.1">
    <property type="nucleotide sequence ID" value="NZ_JAIRAU010000005.1"/>
</dbReference>
<sequence length="190" mass="20792">MRRMVVSTACGDFVTEKDVAEAQLVGALVDCYRVLPDAAIYLDGQLVPEEARLAALAALSGEAAPAPARVAAPPPDAERLKEYGQVLAQLFDDLRKGYVQSMNDLHDVFRRYREMCLDNERRFADEVAQQRALTHKSLADVDLLRRSVTTTQLLSGFAAEMKPRALAQSGPTLTDYVAGLVRAVAGDKQK</sequence>
<keyword evidence="2" id="KW-1185">Reference proteome</keyword>
<organism evidence="1 2">
    <name type="scientific">Nannocystis pusilla</name>
    <dbReference type="NCBI Taxonomy" id="889268"/>
    <lineage>
        <taxon>Bacteria</taxon>
        <taxon>Pseudomonadati</taxon>
        <taxon>Myxococcota</taxon>
        <taxon>Polyangia</taxon>
        <taxon>Nannocystales</taxon>
        <taxon>Nannocystaceae</taxon>
        <taxon>Nannocystis</taxon>
    </lineage>
</organism>
<dbReference type="Proteomes" id="UP001139031">
    <property type="component" value="Unassembled WGS sequence"/>
</dbReference>
<evidence type="ECO:0000313" key="1">
    <source>
        <dbReference type="EMBL" id="MBZ5709387.1"/>
    </source>
</evidence>
<dbReference type="EMBL" id="JAIRAU010000005">
    <property type="protein sequence ID" value="MBZ5709387.1"/>
    <property type="molecule type" value="Genomic_DNA"/>
</dbReference>
<comment type="caution">
    <text evidence="1">The sequence shown here is derived from an EMBL/GenBank/DDBJ whole genome shotgun (WGS) entry which is preliminary data.</text>
</comment>
<gene>
    <name evidence="1" type="ORF">K7C98_08955</name>
</gene>
<protein>
    <submittedName>
        <fullName evidence="1">Uncharacterized protein</fullName>
    </submittedName>
</protein>
<evidence type="ECO:0000313" key="2">
    <source>
        <dbReference type="Proteomes" id="UP001139031"/>
    </source>
</evidence>
<name>A0ABS7TMD5_9BACT</name>
<proteinExistence type="predicted"/>